<evidence type="ECO:0000313" key="3">
    <source>
        <dbReference type="WBParaSite" id="ECPE_0001715801-mRNA-1"/>
    </source>
</evidence>
<sequence length="120" mass="13199">MYTKFSLRLGGKQQGHPRRLDLMKLVNLNVDTTYQNTSAADLDSPIANLILETFLSSCEDSGIDSLPDGKLPNLEYADDIILLSEDPGKLQAFLDSLSASKAMFGMHVQNIATRLGWSSH</sequence>
<dbReference type="EMBL" id="UZAN01067551">
    <property type="protein sequence ID" value="VDP94398.1"/>
    <property type="molecule type" value="Genomic_DNA"/>
</dbReference>
<evidence type="ECO:0000313" key="2">
    <source>
        <dbReference type="Proteomes" id="UP000272942"/>
    </source>
</evidence>
<dbReference type="WBParaSite" id="ECPE_0001715801-mRNA-1">
    <property type="protein sequence ID" value="ECPE_0001715801-mRNA-1"/>
    <property type="gene ID" value="ECPE_0001715801"/>
</dbReference>
<name>A0A183BD29_9TREM</name>
<proteinExistence type="predicted"/>
<dbReference type="AlphaFoldDB" id="A0A183BD29"/>
<accession>A0A183BD29</accession>
<protein>
    <submittedName>
        <fullName evidence="3">Reverse transcriptase domain-containing protein</fullName>
    </submittedName>
</protein>
<reference evidence="1 2" key="2">
    <citation type="submission" date="2018-11" db="EMBL/GenBank/DDBJ databases">
        <authorList>
            <consortium name="Pathogen Informatics"/>
        </authorList>
    </citation>
    <scope>NUCLEOTIDE SEQUENCE [LARGE SCALE GENOMIC DNA]</scope>
    <source>
        <strain evidence="1 2">Egypt</strain>
    </source>
</reference>
<organism evidence="3">
    <name type="scientific">Echinostoma caproni</name>
    <dbReference type="NCBI Taxonomy" id="27848"/>
    <lineage>
        <taxon>Eukaryota</taxon>
        <taxon>Metazoa</taxon>
        <taxon>Spiralia</taxon>
        <taxon>Lophotrochozoa</taxon>
        <taxon>Platyhelminthes</taxon>
        <taxon>Trematoda</taxon>
        <taxon>Digenea</taxon>
        <taxon>Plagiorchiida</taxon>
        <taxon>Echinostomata</taxon>
        <taxon>Echinostomatoidea</taxon>
        <taxon>Echinostomatidae</taxon>
        <taxon>Echinostoma</taxon>
    </lineage>
</organism>
<dbReference type="OrthoDB" id="199771at2759"/>
<keyword evidence="2" id="KW-1185">Reference proteome</keyword>
<evidence type="ECO:0000313" key="1">
    <source>
        <dbReference type="EMBL" id="VDP94398.1"/>
    </source>
</evidence>
<reference evidence="3" key="1">
    <citation type="submission" date="2016-06" db="UniProtKB">
        <authorList>
            <consortium name="WormBaseParasite"/>
        </authorList>
    </citation>
    <scope>IDENTIFICATION</scope>
</reference>
<dbReference type="Proteomes" id="UP000272942">
    <property type="component" value="Unassembled WGS sequence"/>
</dbReference>
<gene>
    <name evidence="1" type="ORF">ECPE_LOCUS17114</name>
</gene>